<evidence type="ECO:0000313" key="3">
    <source>
        <dbReference type="Proteomes" id="UP000295371"/>
    </source>
</evidence>
<dbReference type="Pfam" id="PF09438">
    <property type="entry name" value="DUF2017"/>
    <property type="match status" value="1"/>
</dbReference>
<accession>A0A4V3ENK9</accession>
<organism evidence="2 3">
    <name type="scientific">Naumannella halotolerans</name>
    <dbReference type="NCBI Taxonomy" id="993414"/>
    <lineage>
        <taxon>Bacteria</taxon>
        <taxon>Bacillati</taxon>
        <taxon>Actinomycetota</taxon>
        <taxon>Actinomycetes</taxon>
        <taxon>Propionibacteriales</taxon>
        <taxon>Propionibacteriaceae</taxon>
        <taxon>Naumannella</taxon>
    </lineage>
</organism>
<reference evidence="2 3" key="1">
    <citation type="submission" date="2019-03" db="EMBL/GenBank/DDBJ databases">
        <title>Genomic Encyclopedia of Archaeal and Bacterial Type Strains, Phase II (KMG-II): from individual species to whole genera.</title>
        <authorList>
            <person name="Goeker M."/>
        </authorList>
    </citation>
    <scope>NUCLEOTIDE SEQUENCE [LARGE SCALE GENOMIC DNA]</scope>
    <source>
        <strain evidence="2 3">DSM 24323</strain>
    </source>
</reference>
<dbReference type="EMBL" id="SOAW01000001">
    <property type="protein sequence ID" value="TDT34078.1"/>
    <property type="molecule type" value="Genomic_DNA"/>
</dbReference>
<comment type="caution">
    <text evidence="2">The sequence shown here is derived from an EMBL/GenBank/DDBJ whole genome shotgun (WGS) entry which is preliminary data.</text>
</comment>
<name>A0A4V3ENK9_9ACTN</name>
<keyword evidence="3" id="KW-1185">Reference proteome</keyword>
<gene>
    <name evidence="2" type="ORF">CLV29_1729</name>
</gene>
<sequence>MRRFTRKGSKITAEMTEDEVAMLASLTGQLIDLTTSTLGEPDTDNDDPLARLERELAEADSEPPETSDPVIERLFPNPYPHDPKAAAEYRRYSRSELRDELVGNAERVLQDLSRTKDGRKPVTITGDGVEPWLKLLGALRLSLATRLGVTDAESVEELAGLRDADPRAGMYSIFEWLGFAQETLVESL</sequence>
<proteinExistence type="predicted"/>
<evidence type="ECO:0000256" key="1">
    <source>
        <dbReference type="SAM" id="MobiDB-lite"/>
    </source>
</evidence>
<dbReference type="Proteomes" id="UP000295371">
    <property type="component" value="Unassembled WGS sequence"/>
</dbReference>
<dbReference type="AlphaFoldDB" id="A0A4V3ENK9"/>
<dbReference type="InterPro" id="IPR018561">
    <property type="entry name" value="AosR"/>
</dbReference>
<evidence type="ECO:0000313" key="2">
    <source>
        <dbReference type="EMBL" id="TDT34078.1"/>
    </source>
</evidence>
<protein>
    <submittedName>
        <fullName evidence="2">Uncharacterized protein DUF2017</fullName>
    </submittedName>
</protein>
<dbReference type="OrthoDB" id="3268479at2"/>
<dbReference type="RefSeq" id="WP_133754499.1">
    <property type="nucleotide sequence ID" value="NZ_SOAW01000001.1"/>
</dbReference>
<feature type="region of interest" description="Disordered" evidence="1">
    <location>
        <begin position="55"/>
        <end position="85"/>
    </location>
</feature>